<reference evidence="3" key="2">
    <citation type="submission" date="2020-10" db="UniProtKB">
        <authorList>
            <consortium name="WormBaseParasite"/>
        </authorList>
    </citation>
    <scope>IDENTIFICATION</scope>
</reference>
<evidence type="ECO:0000313" key="3">
    <source>
        <dbReference type="WBParaSite" id="Pan_g6445.t1"/>
    </source>
</evidence>
<evidence type="ECO:0000313" key="2">
    <source>
        <dbReference type="Proteomes" id="UP000492821"/>
    </source>
</evidence>
<evidence type="ECO:0000256" key="1">
    <source>
        <dbReference type="SAM" id="MobiDB-lite"/>
    </source>
</evidence>
<name>A0A7E4W2B3_PANRE</name>
<dbReference type="WBParaSite" id="Pan_g6445.t1">
    <property type="protein sequence ID" value="Pan_g6445.t1"/>
    <property type="gene ID" value="Pan_g6445"/>
</dbReference>
<sequence length="92" mass="10019">MVVVTKTAKASDSSPTPTPSERVISCVRETTTSTRETRVQPSFQLLLPFEISVQSQSAAPYGLRDDDDPQPSRVIPDGGDGQVDVEEKKTQK</sequence>
<dbReference type="AlphaFoldDB" id="A0A7E4W2B3"/>
<feature type="region of interest" description="Disordered" evidence="1">
    <location>
        <begin position="57"/>
        <end position="92"/>
    </location>
</feature>
<dbReference type="Proteomes" id="UP000492821">
    <property type="component" value="Unassembled WGS sequence"/>
</dbReference>
<reference evidence="2" key="1">
    <citation type="journal article" date="2013" name="Genetics">
        <title>The draft genome and transcriptome of Panagrellus redivivus are shaped by the harsh demands of a free-living lifestyle.</title>
        <authorList>
            <person name="Srinivasan J."/>
            <person name="Dillman A.R."/>
            <person name="Macchietto M.G."/>
            <person name="Heikkinen L."/>
            <person name="Lakso M."/>
            <person name="Fracchia K.M."/>
            <person name="Antoshechkin I."/>
            <person name="Mortazavi A."/>
            <person name="Wong G."/>
            <person name="Sternberg P.W."/>
        </authorList>
    </citation>
    <scope>NUCLEOTIDE SEQUENCE [LARGE SCALE GENOMIC DNA]</scope>
    <source>
        <strain evidence="2">MT8872</strain>
    </source>
</reference>
<feature type="region of interest" description="Disordered" evidence="1">
    <location>
        <begin position="1"/>
        <end position="22"/>
    </location>
</feature>
<accession>A0A7E4W2B3</accession>
<keyword evidence="2" id="KW-1185">Reference proteome</keyword>
<organism evidence="2 3">
    <name type="scientific">Panagrellus redivivus</name>
    <name type="common">Microworm</name>
    <dbReference type="NCBI Taxonomy" id="6233"/>
    <lineage>
        <taxon>Eukaryota</taxon>
        <taxon>Metazoa</taxon>
        <taxon>Ecdysozoa</taxon>
        <taxon>Nematoda</taxon>
        <taxon>Chromadorea</taxon>
        <taxon>Rhabditida</taxon>
        <taxon>Tylenchina</taxon>
        <taxon>Panagrolaimomorpha</taxon>
        <taxon>Panagrolaimoidea</taxon>
        <taxon>Panagrolaimidae</taxon>
        <taxon>Panagrellus</taxon>
    </lineage>
</organism>
<protein>
    <submittedName>
        <fullName evidence="3">Uncharacterized protein</fullName>
    </submittedName>
</protein>
<proteinExistence type="predicted"/>